<dbReference type="OrthoDB" id="2084290at2"/>
<dbReference type="InterPro" id="IPR002711">
    <property type="entry name" value="HNH"/>
</dbReference>
<dbReference type="Gene3D" id="1.10.30.50">
    <property type="match status" value="1"/>
</dbReference>
<dbReference type="Proteomes" id="UP000284333">
    <property type="component" value="Unassembled WGS sequence"/>
</dbReference>
<proteinExistence type="predicted"/>
<dbReference type="EMBL" id="RKLN01000001">
    <property type="protein sequence ID" value="RVW06235.1"/>
    <property type="molecule type" value="Genomic_DNA"/>
</dbReference>
<feature type="region of interest" description="Disordered" evidence="1">
    <location>
        <begin position="66"/>
        <end position="95"/>
    </location>
</feature>
<dbReference type="GO" id="GO:0003676">
    <property type="term" value="F:nucleic acid binding"/>
    <property type="evidence" value="ECO:0007669"/>
    <property type="project" value="InterPro"/>
</dbReference>
<keyword evidence="3" id="KW-0255">Endonuclease</keyword>
<evidence type="ECO:0000259" key="2">
    <source>
        <dbReference type="Pfam" id="PF01844"/>
    </source>
</evidence>
<dbReference type="GO" id="GO:0004519">
    <property type="term" value="F:endonuclease activity"/>
    <property type="evidence" value="ECO:0007669"/>
    <property type="project" value="UniProtKB-KW"/>
</dbReference>
<gene>
    <name evidence="3" type="ORF">EF834_01915</name>
</gene>
<keyword evidence="3" id="KW-0378">Hydrolase</keyword>
<evidence type="ECO:0000313" key="3">
    <source>
        <dbReference type="EMBL" id="RVW06235.1"/>
    </source>
</evidence>
<dbReference type="Pfam" id="PF01844">
    <property type="entry name" value="HNH"/>
    <property type="match status" value="1"/>
</dbReference>
<keyword evidence="4" id="KW-1185">Reference proteome</keyword>
<dbReference type="GO" id="GO:0008270">
    <property type="term" value="F:zinc ion binding"/>
    <property type="evidence" value="ECO:0007669"/>
    <property type="project" value="InterPro"/>
</dbReference>
<evidence type="ECO:0000256" key="1">
    <source>
        <dbReference type="SAM" id="MobiDB-lite"/>
    </source>
</evidence>
<protein>
    <submittedName>
        <fullName evidence="3">HNH endonuclease</fullName>
    </submittedName>
</protein>
<name>A0A438B5G4_9NOCA</name>
<feature type="domain" description="HNH" evidence="2">
    <location>
        <begin position="28"/>
        <end position="80"/>
    </location>
</feature>
<dbReference type="RefSeq" id="WP_127945188.1">
    <property type="nucleotide sequence ID" value="NZ_RKLN01000001.1"/>
</dbReference>
<evidence type="ECO:0000313" key="4">
    <source>
        <dbReference type="Proteomes" id="UP000284333"/>
    </source>
</evidence>
<comment type="caution">
    <text evidence="3">The sequence shown here is derived from an EMBL/GenBank/DDBJ whole genome shotgun (WGS) entry which is preliminary data.</text>
</comment>
<reference evidence="3 4" key="1">
    <citation type="submission" date="2018-11" db="EMBL/GenBank/DDBJ databases">
        <title>Rhodococcus spongicola sp. nov. and Rhodococcus xishaensis sp. nov. from marine sponges.</title>
        <authorList>
            <person name="Li L."/>
            <person name="Lin H.W."/>
        </authorList>
    </citation>
    <scope>NUCLEOTIDE SEQUENCE [LARGE SCALE GENOMIC DNA]</scope>
    <source>
        <strain evidence="3 4">LHW50502</strain>
    </source>
</reference>
<organism evidence="3 4">
    <name type="scientific">Rhodococcus spongiicola</name>
    <dbReference type="NCBI Taxonomy" id="2487352"/>
    <lineage>
        <taxon>Bacteria</taxon>
        <taxon>Bacillati</taxon>
        <taxon>Actinomycetota</taxon>
        <taxon>Actinomycetes</taxon>
        <taxon>Mycobacteriales</taxon>
        <taxon>Nocardiaceae</taxon>
        <taxon>Rhodococcus</taxon>
    </lineage>
</organism>
<accession>A0A438B5G4</accession>
<keyword evidence="3" id="KW-0540">Nuclease</keyword>
<sequence length="95" mass="10703">MANERSTRRHKTLRADFRSRCHQRAAPCHLCGQPIDYTLPREHPDAFQLDHYHPVKTHPELVDDTNNFRASHGGCNASRGAGEPTATLGTPSETW</sequence>
<dbReference type="AlphaFoldDB" id="A0A438B5G4"/>